<dbReference type="Proteomes" id="UP000244892">
    <property type="component" value="Chromosome"/>
</dbReference>
<dbReference type="OrthoDB" id="5291582at2"/>
<proteinExistence type="predicted"/>
<keyword evidence="2" id="KW-1185">Reference proteome</keyword>
<dbReference type="CDD" id="cd00657">
    <property type="entry name" value="Ferritin_like"/>
    <property type="match status" value="1"/>
</dbReference>
<evidence type="ECO:0000313" key="1">
    <source>
        <dbReference type="EMBL" id="AWI53104.1"/>
    </source>
</evidence>
<gene>
    <name evidence="1" type="ORF">DEH84_06400</name>
</gene>
<dbReference type="RefSeq" id="WP_109035815.1">
    <property type="nucleotide sequence ID" value="NZ_CP029210.1"/>
</dbReference>
<accession>A0A2U8FRS1</accession>
<dbReference type="Gene3D" id="1.20.1260.10">
    <property type="match status" value="1"/>
</dbReference>
<organism evidence="1 2">
    <name type="scientific">Aquabacterium olei</name>
    <dbReference type="NCBI Taxonomy" id="1296669"/>
    <lineage>
        <taxon>Bacteria</taxon>
        <taxon>Pseudomonadati</taxon>
        <taxon>Pseudomonadota</taxon>
        <taxon>Betaproteobacteria</taxon>
        <taxon>Burkholderiales</taxon>
        <taxon>Aquabacterium</taxon>
    </lineage>
</organism>
<dbReference type="KEGG" id="aon:DEH84_06400"/>
<dbReference type="InterPro" id="IPR012347">
    <property type="entry name" value="Ferritin-like"/>
</dbReference>
<reference evidence="1 2" key="1">
    <citation type="submission" date="2018-05" db="EMBL/GenBank/DDBJ databases">
        <title>complete genome sequence of Aquabacterium olei NBRC 110486.</title>
        <authorList>
            <person name="Tang B."/>
            <person name="Chang J."/>
            <person name="Zhang L."/>
            <person name="Yang H."/>
        </authorList>
    </citation>
    <scope>NUCLEOTIDE SEQUENCE [LARGE SCALE GENOMIC DNA]</scope>
    <source>
        <strain evidence="1 2">NBRC 110486</strain>
    </source>
</reference>
<dbReference type="EMBL" id="CP029210">
    <property type="protein sequence ID" value="AWI53104.1"/>
    <property type="molecule type" value="Genomic_DNA"/>
</dbReference>
<name>A0A2U8FRS1_9BURK</name>
<dbReference type="InterPro" id="IPR009078">
    <property type="entry name" value="Ferritin-like_SF"/>
</dbReference>
<evidence type="ECO:0000313" key="2">
    <source>
        <dbReference type="Proteomes" id="UP000244892"/>
    </source>
</evidence>
<sequence>MHPQQTGAHMGMNRTGAKMSPIDVSAMEEYAAASPVSEFESEDTMTAMRLEAIAEADTIGSVPLPGTLKGMVTTGVAMLKGDNPAMLLDKLGERLAFERTGTRLYEALLTKAVQLMPEGDARLTTLQRIHDQEAEHFQMLAGALQSLGADPTAQTPCADVGAQMSAGILQVVTDPRTDLAQSLNAILTAELADHASWELLQTLLRHTGHGEMADSFGLAVEQEAEHVVVIRQMLQDCVMAAA</sequence>
<protein>
    <submittedName>
        <fullName evidence="1">Ferritin Dps family protein</fullName>
    </submittedName>
</protein>
<dbReference type="AlphaFoldDB" id="A0A2U8FRS1"/>
<dbReference type="SUPFAM" id="SSF47240">
    <property type="entry name" value="Ferritin-like"/>
    <property type="match status" value="1"/>
</dbReference>